<keyword evidence="4" id="KW-0732">Signal</keyword>
<evidence type="ECO:0000313" key="6">
    <source>
        <dbReference type="Proteomes" id="UP000887565"/>
    </source>
</evidence>
<evidence type="ECO:0000256" key="3">
    <source>
        <dbReference type="ARBA" id="ARBA00023157"/>
    </source>
</evidence>
<evidence type="ECO:0000256" key="4">
    <source>
        <dbReference type="SAM" id="SignalP"/>
    </source>
</evidence>
<dbReference type="InterPro" id="IPR036880">
    <property type="entry name" value="Kunitz_BPTI_sf"/>
</dbReference>
<accession>A0A915L106</accession>
<dbReference type="Proteomes" id="UP000887565">
    <property type="component" value="Unplaced"/>
</dbReference>
<keyword evidence="2" id="KW-0722">Serine protease inhibitor</keyword>
<dbReference type="PRINTS" id="PR00759">
    <property type="entry name" value="BASICPTASE"/>
</dbReference>
<dbReference type="SMART" id="SM00131">
    <property type="entry name" value="KU"/>
    <property type="match status" value="1"/>
</dbReference>
<dbReference type="Pfam" id="PF00014">
    <property type="entry name" value="Kunitz_BPTI"/>
    <property type="match status" value="1"/>
</dbReference>
<dbReference type="FunFam" id="4.10.410.10:FF:000021">
    <property type="entry name" value="Serine protease inhibitor, putative"/>
    <property type="match status" value="1"/>
</dbReference>
<feature type="domain" description="BPTI/Kunitz inhibitor" evidence="5">
    <location>
        <begin position="33"/>
        <end position="83"/>
    </location>
</feature>
<dbReference type="Gene3D" id="4.10.410.10">
    <property type="entry name" value="Pancreatic trypsin inhibitor Kunitz domain"/>
    <property type="match status" value="1"/>
</dbReference>
<evidence type="ECO:0000259" key="5">
    <source>
        <dbReference type="PROSITE" id="PS50279"/>
    </source>
</evidence>
<evidence type="ECO:0000256" key="1">
    <source>
        <dbReference type="ARBA" id="ARBA00022690"/>
    </source>
</evidence>
<dbReference type="PANTHER" id="PTHR10083">
    <property type="entry name" value="KUNITZ-TYPE PROTEASE INHIBITOR-RELATED"/>
    <property type="match status" value="1"/>
</dbReference>
<dbReference type="PANTHER" id="PTHR10083:SF374">
    <property type="entry name" value="BPTI_KUNITZ INHIBITOR DOMAIN-CONTAINING PROTEIN"/>
    <property type="match status" value="1"/>
</dbReference>
<reference evidence="7" key="1">
    <citation type="submission" date="2022-11" db="UniProtKB">
        <authorList>
            <consortium name="WormBaseParasite"/>
        </authorList>
    </citation>
    <scope>IDENTIFICATION</scope>
</reference>
<organism evidence="6 7">
    <name type="scientific">Romanomermis culicivorax</name>
    <name type="common">Nematode worm</name>
    <dbReference type="NCBI Taxonomy" id="13658"/>
    <lineage>
        <taxon>Eukaryota</taxon>
        <taxon>Metazoa</taxon>
        <taxon>Ecdysozoa</taxon>
        <taxon>Nematoda</taxon>
        <taxon>Enoplea</taxon>
        <taxon>Dorylaimia</taxon>
        <taxon>Mermithida</taxon>
        <taxon>Mermithoidea</taxon>
        <taxon>Mermithidae</taxon>
        <taxon>Romanomermis</taxon>
    </lineage>
</organism>
<dbReference type="WBParaSite" id="nRc.2.0.1.t44864-RA">
    <property type="protein sequence ID" value="nRc.2.0.1.t44864-RA"/>
    <property type="gene ID" value="nRc.2.0.1.g44864"/>
</dbReference>
<dbReference type="InterPro" id="IPR020901">
    <property type="entry name" value="Prtase_inh_Kunz-CS"/>
</dbReference>
<feature type="chain" id="PRO_5037525960" evidence="4">
    <location>
        <begin position="25"/>
        <end position="85"/>
    </location>
</feature>
<sequence>MNKFGASLFLCGLLMLAHFGAISAGGSTPAAACNLPPLTGHCKARHNRFYYNSSERQCLPFVYGGCGGNGNRFNTKAECETACKK</sequence>
<keyword evidence="3" id="KW-1015">Disulfide bond</keyword>
<keyword evidence="1" id="KW-0646">Protease inhibitor</keyword>
<dbReference type="PROSITE" id="PS00280">
    <property type="entry name" value="BPTI_KUNITZ_1"/>
    <property type="match status" value="1"/>
</dbReference>
<dbReference type="InterPro" id="IPR050098">
    <property type="entry name" value="TFPI/VKTCI-like"/>
</dbReference>
<dbReference type="SUPFAM" id="SSF57362">
    <property type="entry name" value="BPTI-like"/>
    <property type="match status" value="1"/>
</dbReference>
<keyword evidence="6" id="KW-1185">Reference proteome</keyword>
<dbReference type="OMA" id="NANSGRC"/>
<dbReference type="GO" id="GO:0004867">
    <property type="term" value="F:serine-type endopeptidase inhibitor activity"/>
    <property type="evidence" value="ECO:0007669"/>
    <property type="project" value="UniProtKB-KW"/>
</dbReference>
<feature type="signal peptide" evidence="4">
    <location>
        <begin position="1"/>
        <end position="24"/>
    </location>
</feature>
<dbReference type="AlphaFoldDB" id="A0A915L106"/>
<proteinExistence type="predicted"/>
<dbReference type="InterPro" id="IPR002223">
    <property type="entry name" value="Kunitz_BPTI"/>
</dbReference>
<dbReference type="GO" id="GO:0005615">
    <property type="term" value="C:extracellular space"/>
    <property type="evidence" value="ECO:0007669"/>
    <property type="project" value="TreeGrafter"/>
</dbReference>
<evidence type="ECO:0000256" key="2">
    <source>
        <dbReference type="ARBA" id="ARBA00022900"/>
    </source>
</evidence>
<dbReference type="PROSITE" id="PS50279">
    <property type="entry name" value="BPTI_KUNITZ_2"/>
    <property type="match status" value="1"/>
</dbReference>
<dbReference type="CDD" id="cd00109">
    <property type="entry name" value="Kunitz-type"/>
    <property type="match status" value="1"/>
</dbReference>
<protein>
    <submittedName>
        <fullName evidence="7">BPTI/Kunitz inhibitor domain-containing protein</fullName>
    </submittedName>
</protein>
<evidence type="ECO:0000313" key="7">
    <source>
        <dbReference type="WBParaSite" id="nRc.2.0.1.t44864-RA"/>
    </source>
</evidence>
<name>A0A915L106_ROMCU</name>